<organism evidence="12 13">
    <name type="scientific">Cordyceps fumosorosea (strain ARSEF 2679)</name>
    <name type="common">Isaria fumosorosea</name>
    <dbReference type="NCBI Taxonomy" id="1081104"/>
    <lineage>
        <taxon>Eukaryota</taxon>
        <taxon>Fungi</taxon>
        <taxon>Dikarya</taxon>
        <taxon>Ascomycota</taxon>
        <taxon>Pezizomycotina</taxon>
        <taxon>Sordariomycetes</taxon>
        <taxon>Hypocreomycetidae</taxon>
        <taxon>Hypocreales</taxon>
        <taxon>Cordycipitaceae</taxon>
        <taxon>Cordyceps</taxon>
    </lineage>
</organism>
<evidence type="ECO:0000256" key="1">
    <source>
        <dbReference type="ARBA" id="ARBA00022450"/>
    </source>
</evidence>
<dbReference type="InterPro" id="IPR036291">
    <property type="entry name" value="NAD(P)-bd_dom_sf"/>
</dbReference>
<evidence type="ECO:0000256" key="9">
    <source>
        <dbReference type="SAM" id="MobiDB-lite"/>
    </source>
</evidence>
<keyword evidence="3" id="KW-0436">Ligase</keyword>
<dbReference type="InterPro" id="IPR016035">
    <property type="entry name" value="Acyl_Trfase/lysoPLipase"/>
</dbReference>
<dbReference type="EMBL" id="AZHB01000002">
    <property type="protein sequence ID" value="OAA72442.1"/>
    <property type="molecule type" value="Genomic_DNA"/>
</dbReference>
<dbReference type="Gene3D" id="3.40.50.980">
    <property type="match status" value="2"/>
</dbReference>
<dbReference type="GO" id="GO:0032259">
    <property type="term" value="P:methylation"/>
    <property type="evidence" value="ECO:0007669"/>
    <property type="project" value="UniProtKB-KW"/>
</dbReference>
<dbReference type="InterPro" id="IPR050091">
    <property type="entry name" value="PKS_NRPS_Biosynth_Enz"/>
</dbReference>
<dbReference type="FunFam" id="3.40.50.980:FF:000001">
    <property type="entry name" value="Non-ribosomal peptide synthetase"/>
    <property type="match status" value="1"/>
</dbReference>
<dbReference type="OrthoDB" id="329835at2759"/>
<dbReference type="GO" id="GO:0016874">
    <property type="term" value="F:ligase activity"/>
    <property type="evidence" value="ECO:0007669"/>
    <property type="project" value="UniProtKB-KW"/>
</dbReference>
<dbReference type="InterPro" id="IPR010071">
    <property type="entry name" value="AA_adenyl_dom"/>
</dbReference>
<proteinExistence type="inferred from homology"/>
<dbReference type="Gene3D" id="3.30.300.30">
    <property type="match status" value="1"/>
</dbReference>
<feature type="domain" description="Ketosynthase family 3 (KS3)" evidence="11">
    <location>
        <begin position="641"/>
        <end position="1071"/>
    </location>
</feature>
<dbReference type="Pfam" id="PF00550">
    <property type="entry name" value="PP-binding"/>
    <property type="match status" value="1"/>
</dbReference>
<dbReference type="InterPro" id="IPR014030">
    <property type="entry name" value="Ketoacyl_synth_N"/>
</dbReference>
<evidence type="ECO:0000256" key="3">
    <source>
        <dbReference type="ARBA" id="ARBA00022598"/>
    </source>
</evidence>
<sequence length="2296" mass="247742">MEVPLVHTGSRSVNHFNKTGDTAKLGHCLHYLLEDAAEKYPTNLALVCDNTTLTYRDLNEAANRLARVLISLGVGRHDLVGVAIDRSAYLVVTLFAVLKIGAAYVPLDAAFPSQRIKHMLDVAAPKLLVITAGTLSTFESWAGVILSVDEEKLNVTSSAMECSNLQVDVHPQDLAYVIFTSGSTGKPKGVEITHGALCNLLLSMREVFDCEEAERLLAVTTVTFDIAALELFMPLLSGAATVIAKREQVKDVKALRGLLERHAITMMQATPASWQMLLESGWKGSPALRKLLCGGEAMPATLAARLLECGDSLWNLYGPTEATVWAAAWQVRHGEDIIIGQPLANYQLYLLDEQLTPVLPGQYGELYIGGPGLARGYHKNPELTQASFIDNPFTHGRMYRTGDIGCFSKPDKLSISGRADSQIKVRGYRIELGDVEAALAGHPQVIGAVVICRQDQLIAYFTWRAGSKKAETNAGAKCNETAALRKWLGQSLPPYMVPAFFVQIEAFPMTLNNKIDRKALPDPLADKTPVKLEPQSPTPSSKPAAASTSSLERHILAVWSRVLGVTRIGTKDNFFHLGGNSMRVVQVQVQLEKLLNRSIPIAKLFEHYSIESLAGYLGGKDAIGVHQYHMRRCLPSASEGEERIAVVSMACRLPGGVCTPEELWKLLRSGRDAITDVPSDRWNAAMLQEAGLDTGQLSECLRGGFLRCIDSFDIALFGISPQEAREMDPLQLLTLETCWEGLERAGYPLGKLRGSRTGVYIGISNMPAHQNFARPLANLNGYTATGSAGATISGRISHILGLEGPSLTVDTACSSSLVTTDLACTALRRGECDLAVSSGTTLMLTPGLHVEFSRLGGISRDGRCRAFSEDTDGTGWAEGSVAVVLKRLSDARRDGDTIHAIVCGSAVNHGGRSAGLTTPSGPAQQQVIQNALMASRLQPTDIDYIEAHGTGTKLGDPIEGMALAQVFGGSRSSDTETNPLWIGSIKSNIGHTQAAAGLVGVLKVVLALQHQILPQTLHVSQPTSAVDWRGAGMALLQEDKSWIRQKGGRLRRAGVSSFGIGGTNAHVVVSEVEETIAAPESVNGFSHADSMPFLVSGNTNAALVQQVERLRCYLSKDCNLGPQQLGNVAYSLATTRTHFKNRLVFMADGKSSLLDQLAAATMPHGTIAAAAGTCAGQDRIRLAMLFTGQGSQIPGMGRDLSRTYPVFCQSLETTAKHFSLERPLLEIMWADADNAKDVALLNRTDFAQPAIFTLQVALLSLWRSWGIEPGAVLGHSLGEYASAYAAGVFDLASACRLVEARARLMQGLPSGGNMVSLEASAREVAAIVGSMNHTGRVGIAAHNTPTQTVISGDVSATGPVAAHFSGLGRKVKALDVSHAFHSHHIDHMLADFEAVLAEIDFHPPQIPVVSGLTGRLTEPGSLEAPQYWVSQTREAVHFSDAMQAMSSLGIDVFIELGPRPVLSGMGAACLGADQRRLVSWLPSLVARKSGVDSVQDSLGKLHKLGVSVDWSGYFKPFGFRRVELPTYAFQRKRVLSLELPRVPKPHNKAEGTENVSRERTAHGPDSSLGVGLEVGLGSLLTDASVEKRTTLVQGTVRKIVANLVGIESSDSIDINLAWQDIGIDSLMEPQFRSQLASLTDSFTDTPLPTNVTSTHPNLSALCDYLLSLLPKQRQSGLLAGTEIPSTLGMRPLKTGKAGSNVTFAFDNVIDIQWPPKSVLIIGATGFLGAVVLQQLLERGITTAYCLVREADGYAPAMDRLESSLKKYDIWKESYRGALYAVPGNMTRPNLGMSPADFRGMARSVDAICHVGALMDNSRSAHTVTALNSDITHEILRFASIGRGKSIYFISSSVNPQESLSRQADHSNCQQDRLTSMPMAESMVVEAWSRGAKACILRLPLAFASSETGHFNPRPDNFLHYLLAGSLLMGKSPRLHGSMSRWMPVDYLGKAVAAAIMEHASLLNSDVIFTNTQALSFKDLCSTMLAACNHHEIVPLDQWRRSVLTLAVSNPTSQLVRLADILSQLTNQHIVELFNVAAVDKPSLDGHVWSDDIWPAPLIHETQLRKYIGRIYQETSQTNSVGVIASTQALKTAPLDCLPATESAASPPTKYPVALSPLRRVLCPSLDFYPPRSRLDRFEAASRFFNNIPWCSRLINEASPSDGPIPGHGQAVTFIPHCFNPASSRHEQFLGYTLSHAPTCMTNSDEQHDTRNANNEGPPLRHMLSLFRPSDLNHVEDPERPILRVSTLIAFGAGTSGYEGIVAGGLIATVLDESLSIVNELNSALVDSIWASVPGKS</sequence>
<dbReference type="GO" id="GO:0031177">
    <property type="term" value="F:phosphopantetheine binding"/>
    <property type="evidence" value="ECO:0007669"/>
    <property type="project" value="InterPro"/>
</dbReference>
<dbReference type="InterPro" id="IPR014043">
    <property type="entry name" value="Acyl_transferase_dom"/>
</dbReference>
<name>A0A162JQU3_CORFA</name>
<dbReference type="InterPro" id="IPR045851">
    <property type="entry name" value="AMP-bd_C_sf"/>
</dbReference>
<dbReference type="Gene3D" id="3.30.70.3290">
    <property type="match status" value="1"/>
</dbReference>
<dbReference type="FunFam" id="3.40.50.12780:FF:000012">
    <property type="entry name" value="Non-ribosomal peptide synthetase"/>
    <property type="match status" value="1"/>
</dbReference>
<dbReference type="Gene3D" id="3.10.129.10">
    <property type="entry name" value="Hotdog Thioesterase"/>
    <property type="match status" value="1"/>
</dbReference>
<dbReference type="Proteomes" id="UP000076744">
    <property type="component" value="Unassembled WGS sequence"/>
</dbReference>
<dbReference type="CDD" id="cd00833">
    <property type="entry name" value="PKS"/>
    <property type="match status" value="1"/>
</dbReference>
<dbReference type="STRING" id="1081104.A0A162JQU3"/>
<dbReference type="NCBIfam" id="TIGR01733">
    <property type="entry name" value="AA-adenyl-dom"/>
    <property type="match status" value="1"/>
</dbReference>
<dbReference type="SMART" id="SM00823">
    <property type="entry name" value="PKS_PP"/>
    <property type="match status" value="2"/>
</dbReference>
<dbReference type="InterPro" id="IPR016039">
    <property type="entry name" value="Thiolase-like"/>
</dbReference>
<keyword evidence="6" id="KW-0560">Oxidoreductase</keyword>
<dbReference type="PANTHER" id="PTHR43775:SF51">
    <property type="entry name" value="INACTIVE PHENOLPHTHIOCEROL SYNTHESIS POLYKETIDE SYNTHASE TYPE I PKS1-RELATED"/>
    <property type="match status" value="1"/>
</dbReference>
<feature type="domain" description="Carrier" evidence="10">
    <location>
        <begin position="546"/>
        <end position="621"/>
    </location>
</feature>
<dbReference type="SUPFAM" id="SSF56801">
    <property type="entry name" value="Acetyl-CoA synthetase-like"/>
    <property type="match status" value="1"/>
</dbReference>
<dbReference type="SUPFAM" id="SSF52151">
    <property type="entry name" value="FabD/lysophospholipase-like"/>
    <property type="match status" value="1"/>
</dbReference>
<dbReference type="Pfam" id="PF16197">
    <property type="entry name" value="KAsynt_C_assoc"/>
    <property type="match status" value="1"/>
</dbReference>
<dbReference type="PROSITE" id="PS50075">
    <property type="entry name" value="CARRIER"/>
    <property type="match status" value="2"/>
</dbReference>
<dbReference type="PANTHER" id="PTHR43775">
    <property type="entry name" value="FATTY ACID SYNTHASE"/>
    <property type="match status" value="1"/>
</dbReference>
<dbReference type="InterPro" id="IPR020806">
    <property type="entry name" value="PKS_PP-bd"/>
</dbReference>
<dbReference type="RefSeq" id="XP_018707888.1">
    <property type="nucleotide sequence ID" value="XM_018845122.1"/>
</dbReference>
<evidence type="ECO:0000313" key="13">
    <source>
        <dbReference type="Proteomes" id="UP000076744"/>
    </source>
</evidence>
<dbReference type="Pfam" id="PF13193">
    <property type="entry name" value="AMP-binding_C"/>
    <property type="match status" value="1"/>
</dbReference>
<dbReference type="InterPro" id="IPR016036">
    <property type="entry name" value="Malonyl_transacylase_ACP-bd"/>
</dbReference>
<keyword evidence="5" id="KW-0808">Transferase</keyword>
<dbReference type="GO" id="GO:0044550">
    <property type="term" value="P:secondary metabolite biosynthetic process"/>
    <property type="evidence" value="ECO:0007669"/>
    <property type="project" value="UniProtKB-ARBA"/>
</dbReference>
<dbReference type="InterPro" id="IPR001227">
    <property type="entry name" value="Ac_transferase_dom_sf"/>
</dbReference>
<dbReference type="GO" id="GO:0006633">
    <property type="term" value="P:fatty acid biosynthetic process"/>
    <property type="evidence" value="ECO:0007669"/>
    <property type="project" value="TreeGrafter"/>
</dbReference>
<dbReference type="SUPFAM" id="SSF55048">
    <property type="entry name" value="Probable ACP-binding domain of malonyl-CoA ACP transacylase"/>
    <property type="match status" value="1"/>
</dbReference>
<protein>
    <submittedName>
        <fullName evidence="12">Polyketide synthase</fullName>
    </submittedName>
</protein>
<dbReference type="InterPro" id="IPR020845">
    <property type="entry name" value="AMP-binding_CS"/>
</dbReference>
<dbReference type="Pfam" id="PF00109">
    <property type="entry name" value="ketoacyl-synt"/>
    <property type="match status" value="1"/>
</dbReference>
<dbReference type="InterPro" id="IPR009081">
    <property type="entry name" value="PP-bd_ACP"/>
</dbReference>
<evidence type="ECO:0000256" key="7">
    <source>
        <dbReference type="ARBA" id="ARBA00023026"/>
    </source>
</evidence>
<dbReference type="InterPro" id="IPR032821">
    <property type="entry name" value="PKS_assoc"/>
</dbReference>
<dbReference type="InterPro" id="IPR000873">
    <property type="entry name" value="AMP-dep_synth/lig_dom"/>
</dbReference>
<evidence type="ECO:0000256" key="8">
    <source>
        <dbReference type="ARBA" id="ARBA00029454"/>
    </source>
</evidence>
<dbReference type="Pfam" id="PF02801">
    <property type="entry name" value="Ketoacyl-synt_C"/>
    <property type="match status" value="1"/>
</dbReference>
<dbReference type="PROSITE" id="PS00455">
    <property type="entry name" value="AMP_BINDING"/>
    <property type="match status" value="1"/>
</dbReference>
<dbReference type="SUPFAM" id="SSF53901">
    <property type="entry name" value="Thiolase-like"/>
    <property type="match status" value="1"/>
</dbReference>
<gene>
    <name evidence="12" type="ORF">ISF_01515</name>
</gene>
<accession>A0A162JQU3</accession>
<feature type="domain" description="Carrier" evidence="10">
    <location>
        <begin position="1590"/>
        <end position="1669"/>
    </location>
</feature>
<dbReference type="GO" id="GO:0005886">
    <property type="term" value="C:plasma membrane"/>
    <property type="evidence" value="ECO:0007669"/>
    <property type="project" value="TreeGrafter"/>
</dbReference>
<feature type="region of interest" description="Disordered" evidence="9">
    <location>
        <begin position="526"/>
        <end position="547"/>
    </location>
</feature>
<dbReference type="InterPro" id="IPR014031">
    <property type="entry name" value="Ketoacyl_synth_C"/>
</dbReference>
<keyword evidence="13" id="KW-1185">Reference proteome</keyword>
<dbReference type="InterPro" id="IPR036736">
    <property type="entry name" value="ACP-like_sf"/>
</dbReference>
<dbReference type="GO" id="GO:0016491">
    <property type="term" value="F:oxidoreductase activity"/>
    <property type="evidence" value="ECO:0007669"/>
    <property type="project" value="UniProtKB-KW"/>
</dbReference>
<dbReference type="GO" id="GO:0004312">
    <property type="term" value="F:fatty acid synthase activity"/>
    <property type="evidence" value="ECO:0007669"/>
    <property type="project" value="TreeGrafter"/>
</dbReference>
<feature type="compositionally biased region" description="Basic and acidic residues" evidence="9">
    <location>
        <begin position="1547"/>
        <end position="1562"/>
    </location>
</feature>
<comment type="similarity">
    <text evidence="8">Belongs to the NRP synthetase family.</text>
</comment>
<dbReference type="InterPro" id="IPR013120">
    <property type="entry name" value="FAR_NAD-bd"/>
</dbReference>
<dbReference type="FunFam" id="3.40.47.10:FF:000019">
    <property type="entry name" value="Polyketide synthase type I"/>
    <property type="match status" value="1"/>
</dbReference>
<keyword evidence="4" id="KW-0489">Methyltransferase</keyword>
<dbReference type="SMART" id="SM00825">
    <property type="entry name" value="PKS_KS"/>
    <property type="match status" value="1"/>
</dbReference>
<dbReference type="Gene3D" id="1.10.1200.10">
    <property type="entry name" value="ACP-like"/>
    <property type="match status" value="2"/>
</dbReference>
<evidence type="ECO:0000256" key="2">
    <source>
        <dbReference type="ARBA" id="ARBA00022553"/>
    </source>
</evidence>
<evidence type="ECO:0000256" key="6">
    <source>
        <dbReference type="ARBA" id="ARBA00023002"/>
    </source>
</evidence>
<evidence type="ECO:0000256" key="5">
    <source>
        <dbReference type="ARBA" id="ARBA00022679"/>
    </source>
</evidence>
<evidence type="ECO:0000256" key="4">
    <source>
        <dbReference type="ARBA" id="ARBA00022603"/>
    </source>
</evidence>
<evidence type="ECO:0000259" key="11">
    <source>
        <dbReference type="PROSITE" id="PS52004"/>
    </source>
</evidence>
<dbReference type="GO" id="GO:0005737">
    <property type="term" value="C:cytoplasm"/>
    <property type="evidence" value="ECO:0007669"/>
    <property type="project" value="TreeGrafter"/>
</dbReference>
<dbReference type="Gene3D" id="3.40.366.10">
    <property type="entry name" value="Malonyl-Coenzyme A Acyl Carrier Protein, domain 2"/>
    <property type="match status" value="1"/>
</dbReference>
<dbReference type="Pfam" id="PF07993">
    <property type="entry name" value="NAD_binding_4"/>
    <property type="match status" value="1"/>
</dbReference>
<dbReference type="Pfam" id="PF00698">
    <property type="entry name" value="Acyl_transf_1"/>
    <property type="match status" value="1"/>
</dbReference>
<comment type="caution">
    <text evidence="12">The sequence shown here is derived from an EMBL/GenBank/DDBJ whole genome shotgun (WGS) entry which is preliminary data.</text>
</comment>
<dbReference type="GeneID" id="30017807"/>
<keyword evidence="2" id="KW-0597">Phosphoprotein</keyword>
<dbReference type="Gene3D" id="2.30.38.10">
    <property type="entry name" value="Luciferase, Domain 3"/>
    <property type="match status" value="1"/>
</dbReference>
<feature type="compositionally biased region" description="Low complexity" evidence="9">
    <location>
        <begin position="538"/>
        <end position="547"/>
    </location>
</feature>
<dbReference type="InterPro" id="IPR025110">
    <property type="entry name" value="AMP-bd_C"/>
</dbReference>
<dbReference type="SMART" id="SM00827">
    <property type="entry name" value="PKS_AT"/>
    <property type="match status" value="1"/>
</dbReference>
<dbReference type="Gene3D" id="3.40.50.720">
    <property type="entry name" value="NAD(P)-binding Rossmann-like Domain"/>
    <property type="match status" value="1"/>
</dbReference>
<keyword evidence="1" id="KW-0596">Phosphopantetheine</keyword>
<evidence type="ECO:0000259" key="10">
    <source>
        <dbReference type="PROSITE" id="PS50075"/>
    </source>
</evidence>
<dbReference type="InterPro" id="IPR020841">
    <property type="entry name" value="PKS_Beta-ketoAc_synthase_dom"/>
</dbReference>
<evidence type="ECO:0000313" key="12">
    <source>
        <dbReference type="EMBL" id="OAA72442.1"/>
    </source>
</evidence>
<dbReference type="GO" id="GO:0008168">
    <property type="term" value="F:methyltransferase activity"/>
    <property type="evidence" value="ECO:0007669"/>
    <property type="project" value="UniProtKB-KW"/>
</dbReference>
<feature type="region of interest" description="Disordered" evidence="9">
    <location>
        <begin position="1543"/>
        <end position="1566"/>
    </location>
</feature>
<keyword evidence="7" id="KW-0843">Virulence</keyword>
<dbReference type="SUPFAM" id="SSF51735">
    <property type="entry name" value="NAD(P)-binding Rossmann-fold domains"/>
    <property type="match status" value="1"/>
</dbReference>
<dbReference type="Gene3D" id="3.40.47.10">
    <property type="match status" value="1"/>
</dbReference>
<reference evidence="12 13" key="1">
    <citation type="journal article" date="2016" name="Genome Biol. Evol.">
        <title>Divergent and convergent evolution of fungal pathogenicity.</title>
        <authorList>
            <person name="Shang Y."/>
            <person name="Xiao G."/>
            <person name="Zheng P."/>
            <person name="Cen K."/>
            <person name="Zhan S."/>
            <person name="Wang C."/>
        </authorList>
    </citation>
    <scope>NUCLEOTIDE SEQUENCE [LARGE SCALE GENOMIC DNA]</scope>
    <source>
        <strain evidence="12 13">ARSEF 2679</strain>
    </source>
</reference>
<dbReference type="SUPFAM" id="SSF47336">
    <property type="entry name" value="ACP-like"/>
    <property type="match status" value="2"/>
</dbReference>
<dbReference type="PROSITE" id="PS52004">
    <property type="entry name" value="KS3_2"/>
    <property type="match status" value="1"/>
</dbReference>
<dbReference type="Pfam" id="PF00501">
    <property type="entry name" value="AMP-binding"/>
    <property type="match status" value="1"/>
</dbReference>